<dbReference type="EMBL" id="CAJVPK010000196">
    <property type="protein sequence ID" value="CAG8471621.1"/>
    <property type="molecule type" value="Genomic_DNA"/>
</dbReference>
<accession>A0A9N8W2W8</accession>
<dbReference type="AlphaFoldDB" id="A0A9N8W2W8"/>
<evidence type="ECO:0000313" key="1">
    <source>
        <dbReference type="EMBL" id="CAG8471621.1"/>
    </source>
</evidence>
<protein>
    <submittedName>
        <fullName evidence="1">5902_t:CDS:1</fullName>
    </submittedName>
</protein>
<name>A0A9N8W2W8_9GLOM</name>
<sequence length="70" mass="7898">MNLLTFEPSEEVQFLLNTNNEGMIWTVDGTLLQGLMGEGIACNGMFGDELNGFVNLPDPHKHYKHFTLEQ</sequence>
<dbReference type="OrthoDB" id="10508227at2759"/>
<reference evidence="1" key="1">
    <citation type="submission" date="2021-06" db="EMBL/GenBank/DDBJ databases">
        <authorList>
            <person name="Kallberg Y."/>
            <person name="Tangrot J."/>
            <person name="Rosling A."/>
        </authorList>
    </citation>
    <scope>NUCLEOTIDE SEQUENCE</scope>
    <source>
        <strain evidence="1">AZ414A</strain>
    </source>
</reference>
<evidence type="ECO:0000313" key="2">
    <source>
        <dbReference type="Proteomes" id="UP000789706"/>
    </source>
</evidence>
<proteinExistence type="predicted"/>
<keyword evidence="2" id="KW-1185">Reference proteome</keyword>
<dbReference type="Proteomes" id="UP000789706">
    <property type="component" value="Unassembled WGS sequence"/>
</dbReference>
<comment type="caution">
    <text evidence="1">The sequence shown here is derived from an EMBL/GenBank/DDBJ whole genome shotgun (WGS) entry which is preliminary data.</text>
</comment>
<feature type="non-terminal residue" evidence="1">
    <location>
        <position position="1"/>
    </location>
</feature>
<organism evidence="1 2">
    <name type="scientific">Diversispora eburnea</name>
    <dbReference type="NCBI Taxonomy" id="1213867"/>
    <lineage>
        <taxon>Eukaryota</taxon>
        <taxon>Fungi</taxon>
        <taxon>Fungi incertae sedis</taxon>
        <taxon>Mucoromycota</taxon>
        <taxon>Glomeromycotina</taxon>
        <taxon>Glomeromycetes</taxon>
        <taxon>Diversisporales</taxon>
        <taxon>Diversisporaceae</taxon>
        <taxon>Diversispora</taxon>
    </lineage>
</organism>
<gene>
    <name evidence="1" type="ORF">DEBURN_LOCUS3187</name>
</gene>